<evidence type="ECO:0000256" key="4">
    <source>
        <dbReference type="ARBA" id="ARBA00022989"/>
    </source>
</evidence>
<feature type="transmembrane region" description="Helical" evidence="7">
    <location>
        <begin position="402"/>
        <end position="420"/>
    </location>
</feature>
<evidence type="ECO:0000256" key="1">
    <source>
        <dbReference type="ARBA" id="ARBA00004141"/>
    </source>
</evidence>
<dbReference type="Pfam" id="PF13520">
    <property type="entry name" value="AA_permease_2"/>
    <property type="match status" value="1"/>
</dbReference>
<keyword evidence="4 7" id="KW-1133">Transmembrane helix</keyword>
<dbReference type="EMBL" id="MU006237">
    <property type="protein sequence ID" value="KAF2821408.1"/>
    <property type="molecule type" value="Genomic_DNA"/>
</dbReference>
<evidence type="ECO:0000256" key="5">
    <source>
        <dbReference type="ARBA" id="ARBA00023136"/>
    </source>
</evidence>
<feature type="transmembrane region" description="Helical" evidence="7">
    <location>
        <begin position="145"/>
        <end position="168"/>
    </location>
</feature>
<feature type="transmembrane region" description="Helical" evidence="7">
    <location>
        <begin position="499"/>
        <end position="519"/>
    </location>
</feature>
<feature type="transmembrane region" description="Helical" evidence="7">
    <location>
        <begin position="188"/>
        <end position="207"/>
    </location>
</feature>
<feature type="transmembrane region" description="Helical" evidence="7">
    <location>
        <begin position="297"/>
        <end position="318"/>
    </location>
</feature>
<reference evidence="8" key="1">
    <citation type="journal article" date="2020" name="Stud. Mycol.">
        <title>101 Dothideomycetes genomes: a test case for predicting lifestyles and emergence of pathogens.</title>
        <authorList>
            <person name="Haridas S."/>
            <person name="Albert R."/>
            <person name="Binder M."/>
            <person name="Bloem J."/>
            <person name="Labutti K."/>
            <person name="Salamov A."/>
            <person name="Andreopoulos B."/>
            <person name="Baker S."/>
            <person name="Barry K."/>
            <person name="Bills G."/>
            <person name="Bluhm B."/>
            <person name="Cannon C."/>
            <person name="Castanera R."/>
            <person name="Culley D."/>
            <person name="Daum C."/>
            <person name="Ezra D."/>
            <person name="Gonzalez J."/>
            <person name="Henrissat B."/>
            <person name="Kuo A."/>
            <person name="Liang C."/>
            <person name="Lipzen A."/>
            <person name="Lutzoni F."/>
            <person name="Magnuson J."/>
            <person name="Mondo S."/>
            <person name="Nolan M."/>
            <person name="Ohm R."/>
            <person name="Pangilinan J."/>
            <person name="Park H.-J."/>
            <person name="Ramirez L."/>
            <person name="Alfaro M."/>
            <person name="Sun H."/>
            <person name="Tritt A."/>
            <person name="Yoshinaga Y."/>
            <person name="Zwiers L.-H."/>
            <person name="Turgeon B."/>
            <person name="Goodwin S."/>
            <person name="Spatafora J."/>
            <person name="Crous P."/>
            <person name="Grigoriev I."/>
        </authorList>
    </citation>
    <scope>NUCLEOTIDE SEQUENCE</scope>
    <source>
        <strain evidence="8">CBS 113818</strain>
    </source>
</reference>
<protein>
    <submittedName>
        <fullName evidence="8">Amino acid transporter</fullName>
    </submittedName>
</protein>
<sequence length="538" mass="58843">MAPHDSAEMSPIDFGKDTRPDARMNINEEADGEDYHSSLRGHTAADRADMFRMGKVQELRRNYRPLSALAFTVILQGTWEVLMTATYQGLVDGGPAGLIWSFVWTWFGFSTVMLSLAEMASMAPTAGGQYHWVSEFSPPSLQKPLSFFVGWMSTLSWQAGTASGPFLVGTLIQSSAIVMYPDYAPTNWQGTLMVIAVTLLVWVMNIWGARAMPVFQNVMLVVHVFGFLTIIIVLWVLSPRASAEVTFTQFTNSGGWSSTGLALMVGQLSAIYACICSDSAAHMAEEIKDAGRTVPRAMIGAYLMNGSLGIVFLISYMFMITDVEAALNDATGYPHIWVFSQAVSPGGVVALNAIPIVLIFAGTLTYNLSTSRQTWAFARDNGLPFSGWIGTVNKKLQTPANAVTVTCLITIALSLINIGSDVAFNAIISLNVVSLMITYMISIGAVLYRRIKHPELLPHCQWSLGRWGVPVNIAGVLYSTHAFFWCFWPEGTPVELSSFNWAVVMFGGTAILALVDYVVRARKHYKGPVVLIDGYKGE</sequence>
<evidence type="ECO:0000256" key="7">
    <source>
        <dbReference type="SAM" id="Phobius"/>
    </source>
</evidence>
<evidence type="ECO:0000313" key="8">
    <source>
        <dbReference type="EMBL" id="KAF2821408.1"/>
    </source>
</evidence>
<evidence type="ECO:0000313" key="9">
    <source>
        <dbReference type="Proteomes" id="UP000799424"/>
    </source>
</evidence>
<comment type="subcellular location">
    <subcellularLocation>
        <location evidence="1">Membrane</location>
        <topology evidence="1">Multi-pass membrane protein</topology>
    </subcellularLocation>
</comment>
<feature type="transmembrane region" description="Helical" evidence="7">
    <location>
        <begin position="99"/>
        <end position="117"/>
    </location>
</feature>
<feature type="transmembrane region" description="Helical" evidence="7">
    <location>
        <begin position="256"/>
        <end position="276"/>
    </location>
</feature>
<feature type="transmembrane region" description="Helical" evidence="7">
    <location>
        <begin position="469"/>
        <end position="487"/>
    </location>
</feature>
<feature type="region of interest" description="Disordered" evidence="6">
    <location>
        <begin position="1"/>
        <end position="21"/>
    </location>
</feature>
<dbReference type="AlphaFoldDB" id="A0A6A6ZKK6"/>
<evidence type="ECO:0000256" key="6">
    <source>
        <dbReference type="SAM" id="MobiDB-lite"/>
    </source>
</evidence>
<keyword evidence="3 7" id="KW-0812">Transmembrane</keyword>
<dbReference type="Gene3D" id="1.20.1740.10">
    <property type="entry name" value="Amino acid/polyamine transporter I"/>
    <property type="match status" value="1"/>
</dbReference>
<keyword evidence="2" id="KW-0813">Transport</keyword>
<dbReference type="PIRSF" id="PIRSF006060">
    <property type="entry name" value="AA_transporter"/>
    <property type="match status" value="1"/>
</dbReference>
<evidence type="ECO:0000256" key="2">
    <source>
        <dbReference type="ARBA" id="ARBA00022448"/>
    </source>
</evidence>
<dbReference type="GO" id="GO:0016020">
    <property type="term" value="C:membrane"/>
    <property type="evidence" value="ECO:0007669"/>
    <property type="project" value="UniProtKB-SubCell"/>
</dbReference>
<dbReference type="Proteomes" id="UP000799424">
    <property type="component" value="Unassembled WGS sequence"/>
</dbReference>
<feature type="transmembrane region" description="Helical" evidence="7">
    <location>
        <begin position="214"/>
        <end position="236"/>
    </location>
</feature>
<organism evidence="8 9">
    <name type="scientific">Ophiobolus disseminans</name>
    <dbReference type="NCBI Taxonomy" id="1469910"/>
    <lineage>
        <taxon>Eukaryota</taxon>
        <taxon>Fungi</taxon>
        <taxon>Dikarya</taxon>
        <taxon>Ascomycota</taxon>
        <taxon>Pezizomycotina</taxon>
        <taxon>Dothideomycetes</taxon>
        <taxon>Pleosporomycetidae</taxon>
        <taxon>Pleosporales</taxon>
        <taxon>Pleosporineae</taxon>
        <taxon>Phaeosphaeriaceae</taxon>
        <taxon>Ophiobolus</taxon>
    </lineage>
</organism>
<keyword evidence="9" id="KW-1185">Reference proteome</keyword>
<dbReference type="PANTHER" id="PTHR45649">
    <property type="entry name" value="AMINO-ACID PERMEASE BAT1"/>
    <property type="match status" value="1"/>
</dbReference>
<dbReference type="InterPro" id="IPR002293">
    <property type="entry name" value="AA/rel_permease1"/>
</dbReference>
<feature type="transmembrane region" description="Helical" evidence="7">
    <location>
        <begin position="338"/>
        <end position="364"/>
    </location>
</feature>
<dbReference type="GO" id="GO:0022857">
    <property type="term" value="F:transmembrane transporter activity"/>
    <property type="evidence" value="ECO:0007669"/>
    <property type="project" value="InterPro"/>
</dbReference>
<feature type="transmembrane region" description="Helical" evidence="7">
    <location>
        <begin position="426"/>
        <end position="448"/>
    </location>
</feature>
<evidence type="ECO:0000256" key="3">
    <source>
        <dbReference type="ARBA" id="ARBA00022692"/>
    </source>
</evidence>
<gene>
    <name evidence="8" type="ORF">CC86DRAFT_359218</name>
</gene>
<proteinExistence type="predicted"/>
<name>A0A6A6ZKK6_9PLEO</name>
<dbReference type="PANTHER" id="PTHR45649:SF4">
    <property type="entry name" value="TRANSPORTER, PUTATIVE (EUROFUNG)-RELATED"/>
    <property type="match status" value="1"/>
</dbReference>
<dbReference type="OrthoDB" id="3257095at2759"/>
<feature type="transmembrane region" description="Helical" evidence="7">
    <location>
        <begin position="62"/>
        <end position="79"/>
    </location>
</feature>
<accession>A0A6A6ZKK6</accession>
<keyword evidence="5 7" id="KW-0472">Membrane</keyword>